<dbReference type="AlphaFoldDB" id="A0A3A9Z3G4"/>
<protein>
    <submittedName>
        <fullName evidence="6">DoxX family membrane protein</fullName>
    </submittedName>
</protein>
<dbReference type="OrthoDB" id="329282at2"/>
<dbReference type="Pfam" id="PF07681">
    <property type="entry name" value="DoxX"/>
    <property type="match status" value="1"/>
</dbReference>
<dbReference type="GO" id="GO:0016020">
    <property type="term" value="C:membrane"/>
    <property type="evidence" value="ECO:0007669"/>
    <property type="project" value="UniProtKB-SubCell"/>
</dbReference>
<evidence type="ECO:0000256" key="5">
    <source>
        <dbReference type="SAM" id="Phobius"/>
    </source>
</evidence>
<keyword evidence="4 5" id="KW-0472">Membrane</keyword>
<dbReference type="Proteomes" id="UP000272474">
    <property type="component" value="Unassembled WGS sequence"/>
</dbReference>
<feature type="transmembrane region" description="Helical" evidence="5">
    <location>
        <begin position="6"/>
        <end position="24"/>
    </location>
</feature>
<evidence type="ECO:0000256" key="2">
    <source>
        <dbReference type="ARBA" id="ARBA00022692"/>
    </source>
</evidence>
<evidence type="ECO:0000313" key="6">
    <source>
        <dbReference type="EMBL" id="RKN42991.1"/>
    </source>
</evidence>
<feature type="transmembrane region" description="Helical" evidence="5">
    <location>
        <begin position="44"/>
        <end position="65"/>
    </location>
</feature>
<dbReference type="RefSeq" id="WP_120678168.1">
    <property type="nucleotide sequence ID" value="NZ_RBAL01000005.1"/>
</dbReference>
<dbReference type="InterPro" id="IPR032808">
    <property type="entry name" value="DoxX"/>
</dbReference>
<dbReference type="EMBL" id="RBAL01000005">
    <property type="protein sequence ID" value="RKN42991.1"/>
    <property type="molecule type" value="Genomic_DNA"/>
</dbReference>
<comment type="subcellular location">
    <subcellularLocation>
        <location evidence="1">Membrane</location>
        <topology evidence="1">Multi-pass membrane protein</topology>
    </subcellularLocation>
</comment>
<keyword evidence="7" id="KW-1185">Reference proteome</keyword>
<feature type="transmembrane region" description="Helical" evidence="5">
    <location>
        <begin position="103"/>
        <end position="121"/>
    </location>
</feature>
<sequence length="137" mass="14494">MDVLVLIGRIVFASLFFLSAINHLTKARAMGAYARSKGIPAPEAAVFGSGLLMLLGSLSVAFGIWPDLGALLLLIFLLPTAFLMHNFWAVADPAARQNDMLHFHKDLALAGAALVMLGTFADLGGDLGLTLTKPLFG</sequence>
<reference evidence="6 7" key="1">
    <citation type="journal article" date="2014" name="Int. J. Syst. Evol. Microbiol.">
        <title>Streptomyces hoynatensis sp. nov., isolated from deep marine sediment.</title>
        <authorList>
            <person name="Veyisoglu A."/>
            <person name="Sahin N."/>
        </authorList>
    </citation>
    <scope>NUCLEOTIDE SEQUENCE [LARGE SCALE GENOMIC DNA]</scope>
    <source>
        <strain evidence="6 7">KCTC 29097</strain>
    </source>
</reference>
<evidence type="ECO:0000256" key="3">
    <source>
        <dbReference type="ARBA" id="ARBA00022989"/>
    </source>
</evidence>
<evidence type="ECO:0000313" key="7">
    <source>
        <dbReference type="Proteomes" id="UP000272474"/>
    </source>
</evidence>
<accession>A0A3A9Z3G4</accession>
<organism evidence="6 7">
    <name type="scientific">Streptomyces hoynatensis</name>
    <dbReference type="NCBI Taxonomy" id="1141874"/>
    <lineage>
        <taxon>Bacteria</taxon>
        <taxon>Bacillati</taxon>
        <taxon>Actinomycetota</taxon>
        <taxon>Actinomycetes</taxon>
        <taxon>Kitasatosporales</taxon>
        <taxon>Streptomycetaceae</taxon>
        <taxon>Streptomyces</taxon>
    </lineage>
</organism>
<evidence type="ECO:0000256" key="1">
    <source>
        <dbReference type="ARBA" id="ARBA00004141"/>
    </source>
</evidence>
<evidence type="ECO:0000256" key="4">
    <source>
        <dbReference type="ARBA" id="ARBA00023136"/>
    </source>
</evidence>
<name>A0A3A9Z3G4_9ACTN</name>
<gene>
    <name evidence="6" type="ORF">D7294_10735</name>
</gene>
<proteinExistence type="predicted"/>
<feature type="transmembrane region" description="Helical" evidence="5">
    <location>
        <begin position="71"/>
        <end position="91"/>
    </location>
</feature>
<comment type="caution">
    <text evidence="6">The sequence shown here is derived from an EMBL/GenBank/DDBJ whole genome shotgun (WGS) entry which is preliminary data.</text>
</comment>
<keyword evidence="2 5" id="KW-0812">Transmembrane</keyword>
<keyword evidence="3 5" id="KW-1133">Transmembrane helix</keyword>